<dbReference type="Gene3D" id="3.40.630.30">
    <property type="match status" value="1"/>
</dbReference>
<dbReference type="RefSeq" id="WP_343131889.1">
    <property type="nucleotide sequence ID" value="NZ_JBCITK010000001.1"/>
</dbReference>
<evidence type="ECO:0000313" key="2">
    <source>
        <dbReference type="EMBL" id="MEN0645315.1"/>
    </source>
</evidence>
<dbReference type="Proteomes" id="UP001418796">
    <property type="component" value="Unassembled WGS sequence"/>
</dbReference>
<dbReference type="Pfam" id="PF00583">
    <property type="entry name" value="Acetyltransf_1"/>
    <property type="match status" value="1"/>
</dbReference>
<organism evidence="2 3">
    <name type="scientific">Alkalicoccobacillus gibsonii</name>
    <dbReference type="NCBI Taxonomy" id="79881"/>
    <lineage>
        <taxon>Bacteria</taxon>
        <taxon>Bacillati</taxon>
        <taxon>Bacillota</taxon>
        <taxon>Bacilli</taxon>
        <taxon>Bacillales</taxon>
        <taxon>Bacillaceae</taxon>
        <taxon>Alkalicoccobacillus</taxon>
    </lineage>
</organism>
<evidence type="ECO:0000259" key="1">
    <source>
        <dbReference type="PROSITE" id="PS51186"/>
    </source>
</evidence>
<protein>
    <submittedName>
        <fullName evidence="2">GNAT family N-acetyltransferase</fullName>
    </submittedName>
</protein>
<gene>
    <name evidence="2" type="ORF">MKY91_19305</name>
</gene>
<sequence>MTVEVTKVHSEEEIHKLAEQAIGIWNEHYIGIITKEQVDYMIGKFQSAEAVTRQIEVDGYEYFNLNVNQAPIGYMAVKEEGGKLFLSKLYMLKESRGNGYASDAMLFLENLCKQRNLESIWLTVNRENLHTIDVYKKKGFQIIAEEVNDIGHGFVMDDYIMEKRVN</sequence>
<proteinExistence type="predicted"/>
<dbReference type="CDD" id="cd04301">
    <property type="entry name" value="NAT_SF"/>
    <property type="match status" value="1"/>
</dbReference>
<name>A0ABU9VNP8_9BACI</name>
<reference evidence="2 3" key="1">
    <citation type="submission" date="2024-03" db="EMBL/GenBank/DDBJ databases">
        <title>Bacilli Hybrid Assemblies.</title>
        <authorList>
            <person name="Kovac J."/>
        </authorList>
    </citation>
    <scope>NUCLEOTIDE SEQUENCE [LARGE SCALE GENOMIC DNA]</scope>
    <source>
        <strain evidence="2 3">FSL R7-0666</strain>
    </source>
</reference>
<evidence type="ECO:0000313" key="3">
    <source>
        <dbReference type="Proteomes" id="UP001418796"/>
    </source>
</evidence>
<dbReference type="PROSITE" id="PS51186">
    <property type="entry name" value="GNAT"/>
    <property type="match status" value="1"/>
</dbReference>
<dbReference type="InterPro" id="IPR000182">
    <property type="entry name" value="GNAT_dom"/>
</dbReference>
<dbReference type="InterPro" id="IPR016181">
    <property type="entry name" value="Acyl_CoA_acyltransferase"/>
</dbReference>
<keyword evidence="3" id="KW-1185">Reference proteome</keyword>
<dbReference type="EMBL" id="JBCITK010000001">
    <property type="protein sequence ID" value="MEN0645315.1"/>
    <property type="molecule type" value="Genomic_DNA"/>
</dbReference>
<dbReference type="SUPFAM" id="SSF55729">
    <property type="entry name" value="Acyl-CoA N-acyltransferases (Nat)"/>
    <property type="match status" value="1"/>
</dbReference>
<accession>A0ABU9VNP8</accession>
<comment type="caution">
    <text evidence="2">The sequence shown here is derived from an EMBL/GenBank/DDBJ whole genome shotgun (WGS) entry which is preliminary data.</text>
</comment>
<feature type="domain" description="N-acetyltransferase" evidence="1">
    <location>
        <begin position="12"/>
        <end position="166"/>
    </location>
</feature>